<evidence type="ECO:0000259" key="2">
    <source>
        <dbReference type="PROSITE" id="PS51059"/>
    </source>
</evidence>
<keyword evidence="4" id="KW-1185">Reference proteome</keyword>
<keyword evidence="1" id="KW-0520">NAD</keyword>
<accession>A0A813DML8</accession>
<dbReference type="Gene3D" id="3.90.228.10">
    <property type="match status" value="1"/>
</dbReference>
<dbReference type="EC" id="2.4.2.-" evidence="1"/>
<organism evidence="3 4">
    <name type="scientific">Polarella glacialis</name>
    <name type="common">Dinoflagellate</name>
    <dbReference type="NCBI Taxonomy" id="89957"/>
    <lineage>
        <taxon>Eukaryota</taxon>
        <taxon>Sar</taxon>
        <taxon>Alveolata</taxon>
        <taxon>Dinophyceae</taxon>
        <taxon>Suessiales</taxon>
        <taxon>Suessiaceae</taxon>
        <taxon>Polarella</taxon>
    </lineage>
</organism>
<sequence length="206" mass="22820">MRSADFCEAPALEVEQIRSVVNPRLLQHYLAELDSGCAAIPELEHLKLPPGPFRPDLNEHLLFHGALPESIEKICKGGFDPRRGGEGVGAMFGTATYFAIKASKSDIYTEEFARRRQRSTQRTMIVARVALGAGFRTCEPRKLSRPPDGPDGPPFDSVWAAAAASGGCVDHVEVMIYDKSQAMPMFLVDYRHTEQCRCAECLKRPQ</sequence>
<dbReference type="Proteomes" id="UP000654075">
    <property type="component" value="Unassembled WGS sequence"/>
</dbReference>
<dbReference type="GO" id="GO:1990404">
    <property type="term" value="F:NAD+-protein mono-ADP-ribosyltransferase activity"/>
    <property type="evidence" value="ECO:0007669"/>
    <property type="project" value="TreeGrafter"/>
</dbReference>
<dbReference type="GO" id="GO:0005634">
    <property type="term" value="C:nucleus"/>
    <property type="evidence" value="ECO:0007669"/>
    <property type="project" value="TreeGrafter"/>
</dbReference>
<dbReference type="GO" id="GO:0003950">
    <property type="term" value="F:NAD+ poly-ADP-ribosyltransferase activity"/>
    <property type="evidence" value="ECO:0007669"/>
    <property type="project" value="UniProtKB-UniRule"/>
</dbReference>
<evidence type="ECO:0000313" key="3">
    <source>
        <dbReference type="EMBL" id="CAE8587742.1"/>
    </source>
</evidence>
<reference evidence="3" key="1">
    <citation type="submission" date="2021-02" db="EMBL/GenBank/DDBJ databases">
        <authorList>
            <person name="Dougan E. K."/>
            <person name="Rhodes N."/>
            <person name="Thang M."/>
            <person name="Chan C."/>
        </authorList>
    </citation>
    <scope>NUCLEOTIDE SEQUENCE</scope>
</reference>
<evidence type="ECO:0000313" key="4">
    <source>
        <dbReference type="Proteomes" id="UP000654075"/>
    </source>
</evidence>
<dbReference type="AlphaFoldDB" id="A0A813DML8"/>
<keyword evidence="1" id="KW-0328">Glycosyltransferase</keyword>
<feature type="domain" description="PARP catalytic" evidence="2">
    <location>
        <begin position="1"/>
        <end position="199"/>
    </location>
</feature>
<dbReference type="EMBL" id="CAJNNV010002743">
    <property type="protein sequence ID" value="CAE8587742.1"/>
    <property type="molecule type" value="Genomic_DNA"/>
</dbReference>
<protein>
    <recommendedName>
        <fullName evidence="1">Poly [ADP-ribose] polymerase</fullName>
        <shortName evidence="1">PARP</shortName>
        <ecNumber evidence="1">2.4.2.-</ecNumber>
    </recommendedName>
</protein>
<proteinExistence type="predicted"/>
<keyword evidence="1" id="KW-0808">Transferase</keyword>
<evidence type="ECO:0000256" key="1">
    <source>
        <dbReference type="RuleBase" id="RU362114"/>
    </source>
</evidence>
<dbReference type="PANTHER" id="PTHR45740:SF2">
    <property type="entry name" value="POLY [ADP-RIBOSE] POLYMERASE"/>
    <property type="match status" value="1"/>
</dbReference>
<dbReference type="PANTHER" id="PTHR45740">
    <property type="entry name" value="POLY [ADP-RIBOSE] POLYMERASE"/>
    <property type="match status" value="1"/>
</dbReference>
<dbReference type="Pfam" id="PF00644">
    <property type="entry name" value="PARP"/>
    <property type="match status" value="1"/>
</dbReference>
<comment type="caution">
    <text evidence="3">The sequence shown here is derived from an EMBL/GenBank/DDBJ whole genome shotgun (WGS) entry which is preliminary data.</text>
</comment>
<dbReference type="SUPFAM" id="SSF56399">
    <property type="entry name" value="ADP-ribosylation"/>
    <property type="match status" value="1"/>
</dbReference>
<dbReference type="OrthoDB" id="6133115at2759"/>
<gene>
    <name evidence="3" type="ORF">PGLA1383_LOCUS6573</name>
</gene>
<dbReference type="OMA" id="FRTCEPR"/>
<dbReference type="InterPro" id="IPR012317">
    <property type="entry name" value="Poly(ADP-ribose)pol_cat_dom"/>
</dbReference>
<name>A0A813DML8_POLGL</name>
<dbReference type="PROSITE" id="PS51059">
    <property type="entry name" value="PARP_CATALYTIC"/>
    <property type="match status" value="1"/>
</dbReference>
<dbReference type="InterPro" id="IPR051712">
    <property type="entry name" value="ARTD-AVP"/>
</dbReference>